<feature type="transmembrane region" description="Helical" evidence="8">
    <location>
        <begin position="406"/>
        <end position="427"/>
    </location>
</feature>
<proteinExistence type="inferred from homology"/>
<dbReference type="PANTHER" id="PTHR42810:SF4">
    <property type="entry name" value="URIC ACID TRANSPORTER UACT"/>
    <property type="match status" value="1"/>
</dbReference>
<evidence type="ECO:0000256" key="8">
    <source>
        <dbReference type="SAM" id="Phobius"/>
    </source>
</evidence>
<name>A0ABT2QP43_9STAP</name>
<keyword evidence="4" id="KW-1003">Cell membrane</keyword>
<comment type="subcellular location">
    <subcellularLocation>
        <location evidence="1">Cell membrane</location>
        <topology evidence="1">Multi-pass membrane protein</topology>
    </subcellularLocation>
</comment>
<dbReference type="EMBL" id="JAOPKZ010000004">
    <property type="protein sequence ID" value="MCU5745733.1"/>
    <property type="molecule type" value="Genomic_DNA"/>
</dbReference>
<dbReference type="RefSeq" id="WP_262855100.1">
    <property type="nucleotide sequence ID" value="NZ_JAOPKZ010000004.1"/>
</dbReference>
<evidence type="ECO:0000256" key="6">
    <source>
        <dbReference type="ARBA" id="ARBA00022989"/>
    </source>
</evidence>
<comment type="caution">
    <text evidence="9">The sequence shown here is derived from an EMBL/GenBank/DDBJ whole genome shotgun (WGS) entry which is preliminary data.</text>
</comment>
<protein>
    <submittedName>
        <fullName evidence="9">Purine/pyrimidine permease</fullName>
    </submittedName>
</protein>
<feature type="transmembrane region" description="Helical" evidence="8">
    <location>
        <begin position="100"/>
        <end position="118"/>
    </location>
</feature>
<feature type="transmembrane region" description="Helical" evidence="8">
    <location>
        <begin position="239"/>
        <end position="256"/>
    </location>
</feature>
<evidence type="ECO:0000256" key="2">
    <source>
        <dbReference type="ARBA" id="ARBA00008821"/>
    </source>
</evidence>
<sequence>MENETLFERTSKPVLDVNEKPKPTQWALLSMQHLFAMFGSTVLVPFLTHLPISAALLASGIGTLLYILITKAKIPAYLGSSFAFITPIITGIANHSLGDMLVALFMSGVMYVLIGLFIRLVGINWLMHLLPPVVVGPVIMVIGLSLAPTAVNMAMYENAGEMKGYNLTYLLVAIITLLVTIVMQGCFRGFLSLIPMLIGIIVGYVVSVCFGIVNFSTVIHAKWFQLPDIYLPFKDYTPSFHLGLVLVMVPIVFVTVSEHIGHQMVINKIVGRNFFKNPGLDKSIIGDGVSTMLASVIGGPPSTTYGENIGVLAITKIYSIYVIGGAALIAIILGFIGKFTALVSSIPTPVMGGVSILLFGIIAASGLRMLVESKVDFAQNRNLVIASVILVIGIGNLVFNLKGLGINLQIEGMALAALAGIILNLILPQHKANK</sequence>
<evidence type="ECO:0000256" key="3">
    <source>
        <dbReference type="ARBA" id="ARBA00022448"/>
    </source>
</evidence>
<keyword evidence="5 8" id="KW-0812">Transmembrane</keyword>
<dbReference type="Proteomes" id="UP001209553">
    <property type="component" value="Unassembled WGS sequence"/>
</dbReference>
<keyword evidence="10" id="KW-1185">Reference proteome</keyword>
<feature type="transmembrane region" description="Helical" evidence="8">
    <location>
        <begin position="318"/>
        <end position="337"/>
    </location>
</feature>
<organism evidence="9 10">
    <name type="scientific">Staphylococcus marylandisciuri</name>
    <dbReference type="NCBI Taxonomy" id="2981529"/>
    <lineage>
        <taxon>Bacteria</taxon>
        <taxon>Bacillati</taxon>
        <taxon>Bacillota</taxon>
        <taxon>Bacilli</taxon>
        <taxon>Bacillales</taxon>
        <taxon>Staphylococcaceae</taxon>
        <taxon>Staphylococcus</taxon>
    </lineage>
</organism>
<evidence type="ECO:0000313" key="9">
    <source>
        <dbReference type="EMBL" id="MCU5745733.1"/>
    </source>
</evidence>
<dbReference type="InterPro" id="IPR006043">
    <property type="entry name" value="NCS2"/>
</dbReference>
<gene>
    <name evidence="9" type="ORF">N9R04_03225</name>
</gene>
<dbReference type="NCBIfam" id="NF037981">
    <property type="entry name" value="NCS2_1"/>
    <property type="match status" value="1"/>
</dbReference>
<dbReference type="PROSITE" id="PS01116">
    <property type="entry name" value="XANTH_URACIL_PERMASE"/>
    <property type="match status" value="1"/>
</dbReference>
<evidence type="ECO:0000256" key="4">
    <source>
        <dbReference type="ARBA" id="ARBA00022475"/>
    </source>
</evidence>
<evidence type="ECO:0000256" key="1">
    <source>
        <dbReference type="ARBA" id="ARBA00004651"/>
    </source>
</evidence>
<evidence type="ECO:0000256" key="5">
    <source>
        <dbReference type="ARBA" id="ARBA00022692"/>
    </source>
</evidence>
<feature type="transmembrane region" description="Helical" evidence="8">
    <location>
        <begin position="383"/>
        <end position="400"/>
    </location>
</feature>
<accession>A0ABT2QP43</accession>
<feature type="transmembrane region" description="Helical" evidence="8">
    <location>
        <begin position="52"/>
        <end position="69"/>
    </location>
</feature>
<feature type="transmembrane region" description="Helical" evidence="8">
    <location>
        <begin position="194"/>
        <end position="219"/>
    </location>
</feature>
<keyword evidence="3" id="KW-0813">Transport</keyword>
<evidence type="ECO:0000313" key="10">
    <source>
        <dbReference type="Proteomes" id="UP001209553"/>
    </source>
</evidence>
<reference evidence="9 10" key="1">
    <citation type="journal article" date="2023" name="Int. J. Syst. Evol. Microbiol.">
        <title>Streptococcus sciuri sp. nov., Staphylococcus marylandisciuri sp. nov. and Staphylococcus americanisciuri sp. nov., isolated from faeces of eastern grey squirrel (Sciurus carolinensis).</title>
        <authorList>
            <person name="Volokhov D.V."/>
            <person name="Zagorodnyaya T.A."/>
            <person name="Furtak V.A."/>
            <person name="Nattanmai G."/>
            <person name="Randall L."/>
            <person name="Jose S."/>
            <person name="Gao Y."/>
            <person name="Eisenberg T."/>
            <person name="Delmonte P."/>
            <person name="Blom J."/>
            <person name="Mitchell K.K."/>
        </authorList>
    </citation>
    <scope>NUCLEOTIDE SEQUENCE [LARGE SCALE GENOMIC DNA]</scope>
    <source>
        <strain evidence="9 10">SQ8-PEA</strain>
    </source>
</reference>
<dbReference type="PANTHER" id="PTHR42810">
    <property type="entry name" value="PURINE PERMEASE C1399.01C-RELATED"/>
    <property type="match status" value="1"/>
</dbReference>
<feature type="transmembrane region" description="Helical" evidence="8">
    <location>
        <begin position="349"/>
        <end position="371"/>
    </location>
</feature>
<dbReference type="NCBIfam" id="TIGR00801">
    <property type="entry name" value="ncs2"/>
    <property type="match status" value="1"/>
</dbReference>
<feature type="transmembrane region" description="Helical" evidence="8">
    <location>
        <begin position="125"/>
        <end position="147"/>
    </location>
</feature>
<comment type="similarity">
    <text evidence="2">Belongs to the nucleobase:cation symporter-2 (NCS2) (TC 2.A.40) family.</text>
</comment>
<keyword evidence="6 8" id="KW-1133">Transmembrane helix</keyword>
<dbReference type="InterPro" id="IPR006042">
    <property type="entry name" value="Xan_ur_permease"/>
</dbReference>
<keyword evidence="7 8" id="KW-0472">Membrane</keyword>
<dbReference type="Pfam" id="PF00860">
    <property type="entry name" value="Xan_ur_permease"/>
    <property type="match status" value="1"/>
</dbReference>
<feature type="transmembrane region" description="Helical" evidence="8">
    <location>
        <begin position="167"/>
        <end position="187"/>
    </location>
</feature>
<feature type="transmembrane region" description="Helical" evidence="8">
    <location>
        <begin position="76"/>
        <end position="94"/>
    </location>
</feature>
<evidence type="ECO:0000256" key="7">
    <source>
        <dbReference type="ARBA" id="ARBA00023136"/>
    </source>
</evidence>